<feature type="domain" description="mRNA triphosphatase Cet1-like" evidence="6">
    <location>
        <begin position="250"/>
        <end position="302"/>
    </location>
</feature>
<dbReference type="InterPro" id="IPR033469">
    <property type="entry name" value="CYTH-like_dom_sf"/>
</dbReference>
<organism evidence="7">
    <name type="scientific">Chromera velia CCMP2878</name>
    <dbReference type="NCBI Taxonomy" id="1169474"/>
    <lineage>
        <taxon>Eukaryota</taxon>
        <taxon>Sar</taxon>
        <taxon>Alveolata</taxon>
        <taxon>Colpodellida</taxon>
        <taxon>Chromeraceae</taxon>
        <taxon>Chromera</taxon>
    </lineage>
</organism>
<reference evidence="7" key="1">
    <citation type="submission" date="2014-11" db="EMBL/GenBank/DDBJ databases">
        <authorList>
            <person name="Otto D Thomas"/>
            <person name="Naeem Raeece"/>
        </authorList>
    </citation>
    <scope>NUCLEOTIDE SEQUENCE</scope>
</reference>
<name>A0A0G4F4F3_9ALVE</name>
<dbReference type="InterPro" id="IPR037009">
    <property type="entry name" value="mRNA_triPase_Cet1_sf"/>
</dbReference>
<evidence type="ECO:0000256" key="3">
    <source>
        <dbReference type="ARBA" id="ARBA00035028"/>
    </source>
</evidence>
<dbReference type="SUPFAM" id="SSF55154">
    <property type="entry name" value="CYTH-like phosphatases"/>
    <property type="match status" value="1"/>
</dbReference>
<evidence type="ECO:0000259" key="6">
    <source>
        <dbReference type="Pfam" id="PF02940"/>
    </source>
</evidence>
<dbReference type="EMBL" id="CDMZ01000111">
    <property type="protein sequence ID" value="CEM06926.1"/>
    <property type="molecule type" value="Genomic_DNA"/>
</dbReference>
<evidence type="ECO:0000256" key="4">
    <source>
        <dbReference type="ARBA" id="ARBA00047740"/>
    </source>
</evidence>
<feature type="compositionally biased region" description="Basic and acidic residues" evidence="5">
    <location>
        <begin position="505"/>
        <end position="530"/>
    </location>
</feature>
<protein>
    <recommendedName>
        <fullName evidence="3">mRNA 5'-phosphatase</fullName>
        <ecNumber evidence="3">3.6.1.74</ecNumber>
    </recommendedName>
</protein>
<feature type="compositionally biased region" description="Low complexity" evidence="5">
    <location>
        <begin position="385"/>
        <end position="400"/>
    </location>
</feature>
<gene>
    <name evidence="7" type="ORF">Cvel_162</name>
</gene>
<dbReference type="Pfam" id="PF02940">
    <property type="entry name" value="mRNA_triPase"/>
    <property type="match status" value="1"/>
</dbReference>
<keyword evidence="1" id="KW-0507">mRNA processing</keyword>
<dbReference type="GO" id="GO:0006397">
    <property type="term" value="P:mRNA processing"/>
    <property type="evidence" value="ECO:0007669"/>
    <property type="project" value="UniProtKB-KW"/>
</dbReference>
<dbReference type="GO" id="GO:0004651">
    <property type="term" value="F:polynucleotide 5'-phosphatase activity"/>
    <property type="evidence" value="ECO:0007669"/>
    <property type="project" value="InterPro"/>
</dbReference>
<accession>A0A0G4F4F3</accession>
<feature type="region of interest" description="Disordered" evidence="5">
    <location>
        <begin position="140"/>
        <end position="197"/>
    </location>
</feature>
<sequence>MTSQESGKAHAELLESETDTVVLNLAEQICNALSQVIFKDGSAATLEVEGRLGTVRFDGPNRLKLPSDVEVLLRDELRTQIGTSYRFEAGVNKRDFERLDQAMTEVFDSSFATTSSSGHPIPAHHKLPCVTKNIQTRDTFHETNYKVKRPQPPRERKQKAAAAAAQAETKAEEGEEDSLAKSRALADNEPSQGSVRCSKEIPQGTEEKIVKDNFCTLNVWTGLHEYETENRDQMAERKDVTLDPKEEVRKYDFRIVVNCECEVAATCTRENQTEMRRRRRKSIITQDLEVDLTRVVEEDAQSKSLGGGQEATGMGGMKGADPREAFEFEVEMNPQKLKELVEKRDKGHPKDLFDYCSDFVYFLRRCAEFLNKSWTQDFRGRAPVSAPSSSAEAGASQQQQKISNGSEHANGDVVANGGRRKRGAEEVKGGEQGGGAVSGGVREAQRLNVLANLETATVAPEALEAFKKHILPPSDPTTSEGACVLPLIGDYFFNAVALSVEKAAKEREKSEPAWKAKDIMAEEEKGERKGGGQSDESMGIEDRGT</sequence>
<dbReference type="InterPro" id="IPR004206">
    <property type="entry name" value="mRNA_triPase_Cet1"/>
</dbReference>
<evidence type="ECO:0000256" key="1">
    <source>
        <dbReference type="ARBA" id="ARBA00022664"/>
    </source>
</evidence>
<dbReference type="VEuPathDB" id="CryptoDB:Cvel_162"/>
<dbReference type="AlphaFoldDB" id="A0A0G4F4F3"/>
<keyword evidence="2" id="KW-0378">Hydrolase</keyword>
<feature type="compositionally biased region" description="Basic residues" evidence="5">
    <location>
        <begin position="146"/>
        <end position="159"/>
    </location>
</feature>
<comment type="catalytic activity">
    <reaction evidence="4">
        <text>a 5'-end triphospho-ribonucleoside in mRNA + H2O = a 5'-end diphospho-ribonucleoside in mRNA + phosphate + H(+)</text>
        <dbReference type="Rhea" id="RHEA:67004"/>
        <dbReference type="Rhea" id="RHEA-COMP:17164"/>
        <dbReference type="Rhea" id="RHEA-COMP:17165"/>
        <dbReference type="ChEBI" id="CHEBI:15377"/>
        <dbReference type="ChEBI" id="CHEBI:15378"/>
        <dbReference type="ChEBI" id="CHEBI:43474"/>
        <dbReference type="ChEBI" id="CHEBI:167616"/>
        <dbReference type="ChEBI" id="CHEBI:167618"/>
        <dbReference type="EC" id="3.6.1.74"/>
    </reaction>
    <physiologicalReaction direction="left-to-right" evidence="4">
        <dbReference type="Rhea" id="RHEA:67005"/>
    </physiologicalReaction>
</comment>
<feature type="region of interest" description="Disordered" evidence="5">
    <location>
        <begin position="380"/>
        <end position="439"/>
    </location>
</feature>
<feature type="region of interest" description="Disordered" evidence="5">
    <location>
        <begin position="505"/>
        <end position="545"/>
    </location>
</feature>
<dbReference type="GO" id="GO:0140818">
    <property type="term" value="F:mRNA 5'-triphosphate monophosphatase activity"/>
    <property type="evidence" value="ECO:0007669"/>
    <property type="project" value="UniProtKB-EC"/>
</dbReference>
<evidence type="ECO:0000256" key="5">
    <source>
        <dbReference type="SAM" id="MobiDB-lite"/>
    </source>
</evidence>
<proteinExistence type="predicted"/>
<evidence type="ECO:0000256" key="2">
    <source>
        <dbReference type="ARBA" id="ARBA00022801"/>
    </source>
</evidence>
<evidence type="ECO:0000313" key="7">
    <source>
        <dbReference type="EMBL" id="CEM06926.1"/>
    </source>
</evidence>
<dbReference type="Gene3D" id="3.20.100.10">
    <property type="entry name" value="mRNA triphosphatase Cet1-like"/>
    <property type="match status" value="1"/>
</dbReference>
<dbReference type="EC" id="3.6.1.74" evidence="3"/>